<dbReference type="PANTHER" id="PTHR11472">
    <property type="entry name" value="DNA REPAIR DEAD HELICASE RAD3/XP-D SUBFAMILY MEMBER"/>
    <property type="match status" value="1"/>
</dbReference>
<dbReference type="PANTHER" id="PTHR11472:SF34">
    <property type="entry name" value="REGULATOR OF TELOMERE ELONGATION HELICASE 1"/>
    <property type="match status" value="1"/>
</dbReference>
<evidence type="ECO:0000313" key="1">
    <source>
        <dbReference type="EMBL" id="HHP05087.1"/>
    </source>
</evidence>
<protein>
    <recommendedName>
        <fullName evidence="2">DEAD/DEAH box helicase</fullName>
    </recommendedName>
</protein>
<sequence length="467" mass="52735">MRSVEEFFERCGLTPRPGQVEVAEQLARMLDGSVGLEAPTGFGKTVVVLAALWSRELLPITWRVRTYAVARHIADECARCELRFFIAGGRERTCPLAREYGPALPWYCRYRRRECSYFSKLLERAKEAYSGGITAFSYEDLSAERGCPYYQQLLVKGVEVYIAAYNMGLELPAAVEVVDEAHNTVEVRCLPEAEVWEVLSPIMDELPESFEPSLVGELLEMQLARTHDLRLMKRAARVASLLKGVWAWREEGEVCVLKLLRPRAARVVFVSATLTPVAHLFNVPVVSVPARKREALVTTWLTTRYTDFDEKMMTSYNKLLFVLRKHCRRILLFATKRVLSVLNYDYGDEGVGEWLARGGVLGLLARGRRAEGVNLEADCVVLAGAVFLPPHVRVQKVGLSPEVIPAVTALQNVGRAARAPDARVQVVLADERFARIPMLRESFEMHEVHDIKELQEALQQQTARFSR</sequence>
<dbReference type="AlphaFoldDB" id="A0A7J3X7J5"/>
<reference evidence="1" key="1">
    <citation type="journal article" date="2020" name="mSystems">
        <title>Genome- and Community-Level Interaction Insights into Carbon Utilization and Element Cycling Functions of Hydrothermarchaeota in Hydrothermal Sediment.</title>
        <authorList>
            <person name="Zhou Z."/>
            <person name="Liu Y."/>
            <person name="Xu W."/>
            <person name="Pan J."/>
            <person name="Luo Z.H."/>
            <person name="Li M."/>
        </authorList>
    </citation>
    <scope>NUCLEOTIDE SEQUENCE [LARGE SCALE GENOMIC DNA]</scope>
    <source>
        <strain evidence="1">SpSt-1125</strain>
    </source>
</reference>
<dbReference type="GO" id="GO:0003678">
    <property type="term" value="F:DNA helicase activity"/>
    <property type="evidence" value="ECO:0007669"/>
    <property type="project" value="TreeGrafter"/>
</dbReference>
<proteinExistence type="predicted"/>
<accession>A0A7J3X7J5</accession>
<name>A0A7J3X7J5_THEPE</name>
<dbReference type="Gene3D" id="3.40.50.300">
    <property type="entry name" value="P-loop containing nucleotide triphosphate hydrolases"/>
    <property type="match status" value="1"/>
</dbReference>
<dbReference type="EMBL" id="DRZM01000153">
    <property type="protein sequence ID" value="HHP05087.1"/>
    <property type="molecule type" value="Genomic_DNA"/>
</dbReference>
<gene>
    <name evidence="1" type="ORF">ENM88_04975</name>
</gene>
<organism evidence="1">
    <name type="scientific">Thermofilum pendens</name>
    <dbReference type="NCBI Taxonomy" id="2269"/>
    <lineage>
        <taxon>Archaea</taxon>
        <taxon>Thermoproteota</taxon>
        <taxon>Thermoprotei</taxon>
        <taxon>Thermofilales</taxon>
        <taxon>Thermofilaceae</taxon>
        <taxon>Thermofilum</taxon>
    </lineage>
</organism>
<evidence type="ECO:0008006" key="2">
    <source>
        <dbReference type="Google" id="ProtNLM"/>
    </source>
</evidence>
<dbReference type="InterPro" id="IPR027417">
    <property type="entry name" value="P-loop_NTPase"/>
</dbReference>
<dbReference type="InterPro" id="IPR045028">
    <property type="entry name" value="DinG/Rad3-like"/>
</dbReference>
<dbReference type="SUPFAM" id="SSF52540">
    <property type="entry name" value="P-loop containing nucleoside triphosphate hydrolases"/>
    <property type="match status" value="1"/>
</dbReference>
<comment type="caution">
    <text evidence="1">The sequence shown here is derived from an EMBL/GenBank/DDBJ whole genome shotgun (WGS) entry which is preliminary data.</text>
</comment>